<protein>
    <submittedName>
        <fullName evidence="2">Uncharacterized protein</fullName>
    </submittedName>
</protein>
<name>A0A914P6B8_9BILA</name>
<dbReference type="InterPro" id="IPR032675">
    <property type="entry name" value="LRR_dom_sf"/>
</dbReference>
<dbReference type="AlphaFoldDB" id="A0A914P6B8"/>
<proteinExistence type="predicted"/>
<evidence type="ECO:0000313" key="2">
    <source>
        <dbReference type="WBParaSite" id="PDA_v2.g13474.t1"/>
    </source>
</evidence>
<dbReference type="WBParaSite" id="PDA_v2.g13474.t1">
    <property type="protein sequence ID" value="PDA_v2.g13474.t1"/>
    <property type="gene ID" value="PDA_v2.g13474"/>
</dbReference>
<dbReference type="SUPFAM" id="SSF52058">
    <property type="entry name" value="L domain-like"/>
    <property type="match status" value="1"/>
</dbReference>
<dbReference type="Proteomes" id="UP000887578">
    <property type="component" value="Unplaced"/>
</dbReference>
<sequence length="328" mass="37867">MRIHCLSSITLEVENVDGKSEEEIAKEKNDAKMYALTIIEIGYSDIGRRNKEGEWCIEPSYKFLFIRDPSSNRDDLFDTILMTPGAMKIKDIDWKNFIIDIEFRQDKLKKSVLWMKSMRICNIKQVSTSTITKEERQKYRDYIECVNNYQLKNPGSTSEDAVDEIKMEKSVVEKTIKQTMRCIRDAITHLCDPENGSYKNIPTNARYKTKLQTFEETNREVTFEESNLAEIPKYFFQKLPTSLIWICLSGNNLKSIPAEISRLAALLTLILNNNPFLDDDGIPWLYLPTSIKCLDLSYSGITVVPETIQRLISLKELLLVGTKISVIF</sequence>
<dbReference type="Gene3D" id="3.80.10.10">
    <property type="entry name" value="Ribonuclease Inhibitor"/>
    <property type="match status" value="1"/>
</dbReference>
<keyword evidence="1" id="KW-1185">Reference proteome</keyword>
<organism evidence="1 2">
    <name type="scientific">Panagrolaimus davidi</name>
    <dbReference type="NCBI Taxonomy" id="227884"/>
    <lineage>
        <taxon>Eukaryota</taxon>
        <taxon>Metazoa</taxon>
        <taxon>Ecdysozoa</taxon>
        <taxon>Nematoda</taxon>
        <taxon>Chromadorea</taxon>
        <taxon>Rhabditida</taxon>
        <taxon>Tylenchina</taxon>
        <taxon>Panagrolaimomorpha</taxon>
        <taxon>Panagrolaimoidea</taxon>
        <taxon>Panagrolaimidae</taxon>
        <taxon>Panagrolaimus</taxon>
    </lineage>
</organism>
<reference evidence="2" key="1">
    <citation type="submission" date="2022-11" db="UniProtKB">
        <authorList>
            <consortium name="WormBaseParasite"/>
        </authorList>
    </citation>
    <scope>IDENTIFICATION</scope>
</reference>
<evidence type="ECO:0000313" key="1">
    <source>
        <dbReference type="Proteomes" id="UP000887578"/>
    </source>
</evidence>
<accession>A0A914P6B8</accession>